<proteinExistence type="predicted"/>
<dbReference type="Proteomes" id="UP000343370">
    <property type="component" value="Segment"/>
</dbReference>
<protein>
    <submittedName>
        <fullName evidence="1">I-like baseplate protein</fullName>
    </submittedName>
</protein>
<evidence type="ECO:0000313" key="1">
    <source>
        <dbReference type="EMBL" id="QGF21726.1"/>
    </source>
</evidence>
<evidence type="ECO:0000313" key="2">
    <source>
        <dbReference type="Proteomes" id="UP000343370"/>
    </source>
</evidence>
<sequence length="208" mass="22963">MNEVLNKFIDRLTDNYDKSPNSNVYKLMQLATSILQEQEDTLTKIGNWRDVDQAEGTTLDMLGANVRQYRGAASDEAYRILIKSKIKRNLSNGSINTLIDFLSFILQIPREQVKIRELWDAGQHATIKVEFPMDSLSATGLTGTQFGVLVNNVTAAGIKAEVLFSGTFSFSEDYNNPIISAEGFQGTGYEGGTLGDSFDPADQIPLPI</sequence>
<name>A0A5Q2FBB6_9CAUD</name>
<accession>A0A5Q2FBB6</accession>
<keyword evidence="2" id="KW-1185">Reference proteome</keyword>
<gene>
    <name evidence="1" type="ORF">Sam112_gp23</name>
</gene>
<reference evidence="1 2" key="1">
    <citation type="submission" date="2019-10" db="EMBL/GenBank/DDBJ databases">
        <authorList>
            <person name="Kazantseva O."/>
            <person name="Piligrimova E."/>
            <person name="Shadrin A."/>
            <person name="Zagorodny V."/>
        </authorList>
    </citation>
    <scope>NUCLEOTIDE SEQUENCE [LARGE SCALE GENOMIC DNA]</scope>
</reference>
<dbReference type="EMBL" id="MN604230">
    <property type="protein sequence ID" value="QGF21726.1"/>
    <property type="molecule type" value="Genomic_DNA"/>
</dbReference>
<organism evidence="1 2">
    <name type="scientific">Bacillus phage vB_BcM_Sam112</name>
    <dbReference type="NCBI Taxonomy" id="2663324"/>
    <lineage>
        <taxon>Viruses</taxon>
        <taxon>Duplodnaviria</taxon>
        <taxon>Heunggongvirae</taxon>
        <taxon>Uroviricota</taxon>
        <taxon>Caudoviricetes</taxon>
        <taxon>Trautnerviridae</taxon>
        <taxon>Prospektnaukivirus</taxon>
        <taxon>Prospektnaukivirus sam112</taxon>
    </lineage>
</organism>